<protein>
    <submittedName>
        <fullName evidence="2">Uncharacterized protein</fullName>
    </submittedName>
</protein>
<keyword evidence="1" id="KW-0812">Transmembrane</keyword>
<gene>
    <name evidence="2" type="ORF">R0H03_04185</name>
</gene>
<feature type="transmembrane region" description="Helical" evidence="1">
    <location>
        <begin position="41"/>
        <end position="63"/>
    </location>
</feature>
<evidence type="ECO:0000256" key="1">
    <source>
        <dbReference type="SAM" id="Phobius"/>
    </source>
</evidence>
<comment type="caution">
    <text evidence="2">The sequence shown here is derived from an EMBL/GenBank/DDBJ whole genome shotgun (WGS) entry which is preliminary data.</text>
</comment>
<dbReference type="RefSeq" id="WP_317052079.1">
    <property type="nucleotide sequence ID" value="NZ_CP140878.1"/>
</dbReference>
<proteinExistence type="predicted"/>
<evidence type="ECO:0000313" key="2">
    <source>
        <dbReference type="EMBL" id="MDV2911065.1"/>
    </source>
</evidence>
<accession>A0AAW8YLS4</accession>
<keyword evidence="1" id="KW-1133">Transmembrane helix</keyword>
<feature type="transmembrane region" description="Helical" evidence="1">
    <location>
        <begin position="6"/>
        <end position="29"/>
    </location>
</feature>
<sequence>MDLGIRHFVGVILVLALITLIVSLVWMVVNKFKKRSLKRPFITFISSVGTAAILVWFIMYFWIMIGKDDVLIRRTQYDDYSRIAKSVNVIKHAPSHYDSVSYDKKIKAAKKVLKDTTNEDIKKTDSKIVREGRRDIYHLATDNINDDSNYPTTSDSVDYAKSILTYHITQDLKQYYGSTKQLEVAKHFEKIADK</sequence>
<evidence type="ECO:0000313" key="3">
    <source>
        <dbReference type="Proteomes" id="UP001280415"/>
    </source>
</evidence>
<dbReference type="Proteomes" id="UP001280415">
    <property type="component" value="Unassembled WGS sequence"/>
</dbReference>
<reference evidence="2" key="2">
    <citation type="submission" date="2023-10" db="EMBL/GenBank/DDBJ databases">
        <authorList>
            <person name="Khurajog B."/>
        </authorList>
    </citation>
    <scope>NUCLEOTIDE SEQUENCE</scope>
    <source>
        <strain evidence="2">BF14</strain>
    </source>
</reference>
<organism evidence="2 3">
    <name type="scientific">Pediococcus acidilactici</name>
    <dbReference type="NCBI Taxonomy" id="1254"/>
    <lineage>
        <taxon>Bacteria</taxon>
        <taxon>Bacillati</taxon>
        <taxon>Bacillota</taxon>
        <taxon>Bacilli</taxon>
        <taxon>Lactobacillales</taxon>
        <taxon>Lactobacillaceae</taxon>
        <taxon>Pediococcus</taxon>
        <taxon>Pediococcus acidilactici group</taxon>
    </lineage>
</organism>
<reference evidence="2" key="1">
    <citation type="journal article" date="2023" name="PeerJ">
        <title>Selection and evaluation of lactic acid bacteria from chicken feces in Thailand as potential probiotics.</title>
        <authorList>
            <person name="Khurajog B."/>
            <person name="Disastra Y."/>
            <person name="Lawwyne L.D."/>
            <person name="Sirichokchatchawan W."/>
            <person name="Niyomtham W."/>
            <person name="Yindee J."/>
            <person name="Hampson D.J."/>
            <person name="Prapasarakul N."/>
        </authorList>
    </citation>
    <scope>NUCLEOTIDE SEQUENCE</scope>
    <source>
        <strain evidence="2">BF14</strain>
    </source>
</reference>
<name>A0AAW8YLS4_PEDAC</name>
<dbReference type="AlphaFoldDB" id="A0AAW8YLS4"/>
<keyword evidence="1" id="KW-0472">Membrane</keyword>
<dbReference type="EMBL" id="JAWJAX010000003">
    <property type="protein sequence ID" value="MDV2911065.1"/>
    <property type="molecule type" value="Genomic_DNA"/>
</dbReference>